<organism evidence="4 5">
    <name type="scientific">Mucilaginibacter pallidiroseus</name>
    <dbReference type="NCBI Taxonomy" id="2599295"/>
    <lineage>
        <taxon>Bacteria</taxon>
        <taxon>Pseudomonadati</taxon>
        <taxon>Bacteroidota</taxon>
        <taxon>Sphingobacteriia</taxon>
        <taxon>Sphingobacteriales</taxon>
        <taxon>Sphingobacteriaceae</taxon>
        <taxon>Mucilaginibacter</taxon>
    </lineage>
</organism>
<dbReference type="Pfam" id="PF00132">
    <property type="entry name" value="Hexapep"/>
    <property type="match status" value="1"/>
</dbReference>
<dbReference type="GO" id="GO:0016746">
    <property type="term" value="F:acyltransferase activity"/>
    <property type="evidence" value="ECO:0007669"/>
    <property type="project" value="UniProtKB-KW"/>
</dbReference>
<dbReference type="InterPro" id="IPR011004">
    <property type="entry name" value="Trimer_LpxA-like_sf"/>
</dbReference>
<evidence type="ECO:0000256" key="3">
    <source>
        <dbReference type="ARBA" id="ARBA00023315"/>
    </source>
</evidence>
<proteinExistence type="predicted"/>
<keyword evidence="2" id="KW-0677">Repeat</keyword>
<evidence type="ECO:0000313" key="4">
    <source>
        <dbReference type="EMBL" id="TWR27628.1"/>
    </source>
</evidence>
<keyword evidence="1 4" id="KW-0808">Transferase</keyword>
<protein>
    <submittedName>
        <fullName evidence="4">Acyltransferase</fullName>
    </submittedName>
</protein>
<dbReference type="EMBL" id="VOEJ01000006">
    <property type="protein sequence ID" value="TWR27628.1"/>
    <property type="molecule type" value="Genomic_DNA"/>
</dbReference>
<dbReference type="OrthoDB" id="9812571at2"/>
<comment type="caution">
    <text evidence="4">The sequence shown here is derived from an EMBL/GenBank/DDBJ whole genome shotgun (WGS) entry which is preliminary data.</text>
</comment>
<reference evidence="4 5" key="1">
    <citation type="submission" date="2019-07" db="EMBL/GenBank/DDBJ databases">
        <authorList>
            <person name="Kim J."/>
        </authorList>
    </citation>
    <scope>NUCLEOTIDE SEQUENCE [LARGE SCALE GENOMIC DNA]</scope>
    <source>
        <strain evidence="5">dk17</strain>
    </source>
</reference>
<gene>
    <name evidence="4" type="ORF">FPZ43_14100</name>
</gene>
<evidence type="ECO:0000256" key="1">
    <source>
        <dbReference type="ARBA" id="ARBA00022679"/>
    </source>
</evidence>
<dbReference type="CDD" id="cd04647">
    <property type="entry name" value="LbH_MAT_like"/>
    <property type="match status" value="1"/>
</dbReference>
<dbReference type="SUPFAM" id="SSF51161">
    <property type="entry name" value="Trimeric LpxA-like enzymes"/>
    <property type="match status" value="1"/>
</dbReference>
<sequence length="168" mass="18535">MFLKGNVYYLRSLGAHIGKDCRIYINDFGSEPFLVTVGDKVTIAGGTKIITHNGSTWLIGDERGRRYHYQRVEIGNNVFIGMNAIILQGVKIGNNVIVGAGAVVTKSIQDGLVVGGNPAKVITTFQNFKDKSLQNHISEQEMNFEISYENNINNVVDSSFKPNIGRNE</sequence>
<dbReference type="Proteomes" id="UP000320042">
    <property type="component" value="Unassembled WGS sequence"/>
</dbReference>
<dbReference type="Gene3D" id="2.160.10.10">
    <property type="entry name" value="Hexapeptide repeat proteins"/>
    <property type="match status" value="1"/>
</dbReference>
<keyword evidence="5" id="KW-1185">Reference proteome</keyword>
<dbReference type="InterPro" id="IPR018357">
    <property type="entry name" value="Hexapep_transf_CS"/>
</dbReference>
<dbReference type="InterPro" id="IPR001451">
    <property type="entry name" value="Hexapep"/>
</dbReference>
<dbReference type="PROSITE" id="PS00101">
    <property type="entry name" value="HEXAPEP_TRANSFERASES"/>
    <property type="match status" value="1"/>
</dbReference>
<evidence type="ECO:0000256" key="2">
    <source>
        <dbReference type="ARBA" id="ARBA00022737"/>
    </source>
</evidence>
<keyword evidence="3 4" id="KW-0012">Acyltransferase</keyword>
<name>A0A563U8G4_9SPHI</name>
<accession>A0A563U8G4</accession>
<dbReference type="InterPro" id="IPR051159">
    <property type="entry name" value="Hexapeptide_acetyltransf"/>
</dbReference>
<dbReference type="PANTHER" id="PTHR23416">
    <property type="entry name" value="SIALIC ACID SYNTHASE-RELATED"/>
    <property type="match status" value="1"/>
</dbReference>
<dbReference type="AlphaFoldDB" id="A0A563U8G4"/>
<evidence type="ECO:0000313" key="5">
    <source>
        <dbReference type="Proteomes" id="UP000320042"/>
    </source>
</evidence>